<feature type="coiled-coil region" evidence="1">
    <location>
        <begin position="285"/>
        <end position="313"/>
    </location>
</feature>
<keyword evidence="1" id="KW-0175">Coiled coil</keyword>
<reference evidence="2" key="1">
    <citation type="submission" date="2021-01" db="EMBL/GenBank/DDBJ databases">
        <authorList>
            <person name="Corre E."/>
            <person name="Pelletier E."/>
            <person name="Niang G."/>
            <person name="Scheremetjew M."/>
            <person name="Finn R."/>
            <person name="Kale V."/>
            <person name="Holt S."/>
            <person name="Cochrane G."/>
            <person name="Meng A."/>
            <person name="Brown T."/>
            <person name="Cohen L."/>
        </authorList>
    </citation>
    <scope>NUCLEOTIDE SEQUENCE</scope>
    <source>
        <strain evidence="2">MM31A-1</strain>
    </source>
</reference>
<accession>A0A7S3Q0R1</accession>
<evidence type="ECO:0000256" key="1">
    <source>
        <dbReference type="SAM" id="Coils"/>
    </source>
</evidence>
<organism evidence="2">
    <name type="scientific">Chaetoceros debilis</name>
    <dbReference type="NCBI Taxonomy" id="122233"/>
    <lineage>
        <taxon>Eukaryota</taxon>
        <taxon>Sar</taxon>
        <taxon>Stramenopiles</taxon>
        <taxon>Ochrophyta</taxon>
        <taxon>Bacillariophyta</taxon>
        <taxon>Coscinodiscophyceae</taxon>
        <taxon>Chaetocerotophycidae</taxon>
        <taxon>Chaetocerotales</taxon>
        <taxon>Chaetocerotaceae</taxon>
        <taxon>Chaetoceros</taxon>
    </lineage>
</organism>
<evidence type="ECO:0000313" key="2">
    <source>
        <dbReference type="EMBL" id="CAE0462152.1"/>
    </source>
</evidence>
<sequence>MKQQLVGSFLASSLLGNATNAFTPIPSLTVGIGRKRNNLTLHSPLSLSAIRTVSSTTTTTTTTETELTTNVTTRRKNKHGLSPEELRAIEKAVEMRVEAAIEAKVERGAEFSVENLTEKSMTSVELMTSQEMINSEDNTQEVAEITKVEEIIEEMPEIVNHLQETLAIEKKIFIEEESQEDNAEAHIENFEDEAVLNHDIKFKISTHTLEQAMAKEDIHDSFQDTNDAKEIEEIPALTYDIQDLISSEEAANKGNRSYEPFEQAKVDDFEEIPANTYDDVQDMISSEEQKQHTRAAELKEAAENEELEKLAKQFLSKRTETRRSSMHKTDGGTVDDALAVVEKYAIEGSLREPILSVDSVIAEIDSVDAAIAKIRRRQAATAKIRKEYLMKRQLEFETEQREREIASEVNQRALLTKRLEFEVEAASQRAAKEVAIKASDVEQEDAISSAKHQAEVALATAQWYESREFRHDQAFRMLVDLGMVAEHLDPESSEYDHAQDDDVVPCNVAL</sequence>
<name>A0A7S3Q0R1_9STRA</name>
<protein>
    <submittedName>
        <fullName evidence="2">Uncharacterized protein</fullName>
    </submittedName>
</protein>
<gene>
    <name evidence="2" type="ORF">CDEB00056_LOCUS6993</name>
</gene>
<proteinExistence type="predicted"/>
<dbReference type="AlphaFoldDB" id="A0A7S3Q0R1"/>
<dbReference type="EMBL" id="HBIO01009118">
    <property type="protein sequence ID" value="CAE0462152.1"/>
    <property type="molecule type" value="Transcribed_RNA"/>
</dbReference>